<evidence type="ECO:0000256" key="4">
    <source>
        <dbReference type="ARBA" id="ARBA00023136"/>
    </source>
</evidence>
<dbReference type="Proteomes" id="UP001152836">
    <property type="component" value="Unassembled WGS sequence"/>
</dbReference>
<dbReference type="GO" id="GO:0022857">
    <property type="term" value="F:transmembrane transporter activity"/>
    <property type="evidence" value="ECO:0007669"/>
    <property type="project" value="InterPro"/>
</dbReference>
<dbReference type="GO" id="GO:0016020">
    <property type="term" value="C:membrane"/>
    <property type="evidence" value="ECO:0007669"/>
    <property type="project" value="UniProtKB-SubCell"/>
</dbReference>
<dbReference type="InterPro" id="IPR020846">
    <property type="entry name" value="MFS_dom"/>
</dbReference>
<dbReference type="SUPFAM" id="SSF103473">
    <property type="entry name" value="MFS general substrate transporter"/>
    <property type="match status" value="1"/>
</dbReference>
<reference evidence="8" key="1">
    <citation type="submission" date="2022-06" db="EMBL/GenBank/DDBJ databases">
        <authorList>
            <person name="Andreotti S."/>
            <person name="Wyler E."/>
        </authorList>
    </citation>
    <scope>NUCLEOTIDE SEQUENCE</scope>
</reference>
<dbReference type="PROSITE" id="PS50850">
    <property type="entry name" value="MFS"/>
    <property type="match status" value="1"/>
</dbReference>
<feature type="transmembrane region" description="Helical" evidence="6">
    <location>
        <begin position="441"/>
        <end position="464"/>
    </location>
</feature>
<keyword evidence="4 6" id="KW-0472">Membrane</keyword>
<evidence type="ECO:0000313" key="9">
    <source>
        <dbReference type="Proteomes" id="UP001152836"/>
    </source>
</evidence>
<dbReference type="KEGG" id="prob:127215233"/>
<feature type="region of interest" description="Disordered" evidence="5">
    <location>
        <begin position="533"/>
        <end position="563"/>
    </location>
</feature>
<keyword evidence="2 6" id="KW-0812">Transmembrane</keyword>
<name>A0AAU9YTX0_PHORO</name>
<organism evidence="8 9">
    <name type="scientific">Phodopus roborovskii</name>
    <name type="common">Roborovski's desert hamster</name>
    <name type="synonym">Cricetulus roborovskii</name>
    <dbReference type="NCBI Taxonomy" id="109678"/>
    <lineage>
        <taxon>Eukaryota</taxon>
        <taxon>Metazoa</taxon>
        <taxon>Chordata</taxon>
        <taxon>Craniata</taxon>
        <taxon>Vertebrata</taxon>
        <taxon>Euteleostomi</taxon>
        <taxon>Mammalia</taxon>
        <taxon>Eutheria</taxon>
        <taxon>Euarchontoglires</taxon>
        <taxon>Glires</taxon>
        <taxon>Rodentia</taxon>
        <taxon>Myomorpha</taxon>
        <taxon>Muroidea</taxon>
        <taxon>Cricetidae</taxon>
        <taxon>Cricetinae</taxon>
        <taxon>Phodopus</taxon>
    </lineage>
</organism>
<dbReference type="CTD" id="85413"/>
<feature type="domain" description="Major facilitator superfamily (MFS) profile" evidence="7">
    <location>
        <begin position="106"/>
        <end position="529"/>
    </location>
</feature>
<protein>
    <submittedName>
        <fullName evidence="8">Slc22a16 protein</fullName>
    </submittedName>
</protein>
<sequence length="563" mass="64075">MESRSVELIFDHVGHFGKFQIALYLTCAYQSISCGIHYLSSVLMSVVPEHACKPPGRVRKATFHNLSAWKLEDILALQSSDQKDHITVQLQDGEVWELTRCSRTWRGNTSDLGYRYSGQKFNSPCSDGYAYDQSKWRSSMVRRLNLVCDQKWYAKVIQPFFMFGMLLGAVVFGYLSDRFGRRVALWCTSIGVFFFGIASIFIFDYLSFMVIRFFLAMAASGYYVVAFVYVMEFIGKKSRMWASMHLHTFFAIGVMLVALVSYVVDNWWLYQLILCALTVPFILCCWMLPETPLWLLSEGRYKEAQQVVDTMAVWNNSSPCDLVELLSLDMSRSCDKSRKGVRKLSLVDLFHELDVAKRTLIVWLVWLTANFGYYIFSIEAIRKKEHEYLYLFLVGAMEIPAYFFTCLLLERVGRRNTMVFCLLLSSFACAVHLAIPWSHKTLKLVVVLVVKTVIGSTFAFIFIYTAELYPTIVRCWAVGSSSMVSRVASILIPLTGRLTKVWIIMPQILFGILAIVSGLLSLKLPETSNKPLASTWERTQERVGGNEGGPGRAPPTVEQGSPE</sequence>
<dbReference type="AlphaFoldDB" id="A0AAU9YTX0"/>
<feature type="transmembrane region" description="Helical" evidence="6">
    <location>
        <begin position="268"/>
        <end position="288"/>
    </location>
</feature>
<dbReference type="PANTHER" id="PTHR24064">
    <property type="entry name" value="SOLUTE CARRIER FAMILY 22 MEMBER"/>
    <property type="match status" value="1"/>
</dbReference>
<feature type="transmembrane region" description="Helical" evidence="6">
    <location>
        <begin position="183"/>
        <end position="203"/>
    </location>
</feature>
<dbReference type="Pfam" id="PF00083">
    <property type="entry name" value="Sugar_tr"/>
    <property type="match status" value="1"/>
</dbReference>
<gene>
    <name evidence="8" type="primary">Slc22a16</name>
    <name evidence="8" type="ORF">PHOROB_LOCUS2030</name>
</gene>
<evidence type="ECO:0000256" key="1">
    <source>
        <dbReference type="ARBA" id="ARBA00004141"/>
    </source>
</evidence>
<feature type="transmembrane region" description="Helical" evidence="6">
    <location>
        <begin position="416"/>
        <end position="435"/>
    </location>
</feature>
<feature type="transmembrane region" description="Helical" evidence="6">
    <location>
        <begin position="360"/>
        <end position="376"/>
    </location>
</feature>
<keyword evidence="9" id="KW-1185">Reference proteome</keyword>
<evidence type="ECO:0000256" key="5">
    <source>
        <dbReference type="SAM" id="MobiDB-lite"/>
    </source>
</evidence>
<evidence type="ECO:0000259" key="7">
    <source>
        <dbReference type="PROSITE" id="PS50850"/>
    </source>
</evidence>
<evidence type="ECO:0000256" key="2">
    <source>
        <dbReference type="ARBA" id="ARBA00022692"/>
    </source>
</evidence>
<dbReference type="Gene3D" id="1.20.1250.20">
    <property type="entry name" value="MFS general substrate transporter like domains"/>
    <property type="match status" value="1"/>
</dbReference>
<feature type="transmembrane region" description="Helical" evidence="6">
    <location>
        <begin position="209"/>
        <end position="230"/>
    </location>
</feature>
<feature type="transmembrane region" description="Helical" evidence="6">
    <location>
        <begin position="501"/>
        <end position="522"/>
    </location>
</feature>
<feature type="transmembrane region" description="Helical" evidence="6">
    <location>
        <begin position="242"/>
        <end position="262"/>
    </location>
</feature>
<evidence type="ECO:0000313" key="8">
    <source>
        <dbReference type="EMBL" id="CAH6778248.1"/>
    </source>
</evidence>
<dbReference type="InterPro" id="IPR036259">
    <property type="entry name" value="MFS_trans_sf"/>
</dbReference>
<comment type="subcellular location">
    <subcellularLocation>
        <location evidence="1">Membrane</location>
        <topology evidence="1">Multi-pass membrane protein</topology>
    </subcellularLocation>
</comment>
<dbReference type="InterPro" id="IPR005828">
    <property type="entry name" value="MFS_sugar_transport-like"/>
</dbReference>
<feature type="transmembrane region" description="Helical" evidence="6">
    <location>
        <begin position="152"/>
        <end position="176"/>
    </location>
</feature>
<dbReference type="GeneID" id="127215233"/>
<evidence type="ECO:0000256" key="3">
    <source>
        <dbReference type="ARBA" id="ARBA00022989"/>
    </source>
</evidence>
<accession>A0AAU9YTX0</accession>
<evidence type="ECO:0000256" key="6">
    <source>
        <dbReference type="SAM" id="Phobius"/>
    </source>
</evidence>
<dbReference type="RefSeq" id="XP_051031588.1">
    <property type="nucleotide sequence ID" value="XM_051175631.1"/>
</dbReference>
<feature type="transmembrane region" description="Helical" evidence="6">
    <location>
        <begin position="388"/>
        <end position="409"/>
    </location>
</feature>
<keyword evidence="3 6" id="KW-1133">Transmembrane helix</keyword>
<proteinExistence type="predicted"/>
<comment type="caution">
    <text evidence="8">The sequence shown here is derived from an EMBL/GenBank/DDBJ whole genome shotgun (WGS) entry which is preliminary data.</text>
</comment>
<dbReference type="EMBL" id="CALSGD010000381">
    <property type="protein sequence ID" value="CAH6778248.1"/>
    <property type="molecule type" value="Genomic_DNA"/>
</dbReference>